<dbReference type="VEuPathDB" id="CryptoDB:Cvel_12235"/>
<gene>
    <name evidence="1" type="ORF">Cvel_12235</name>
</gene>
<name>A0A0G4I9S9_9ALVE</name>
<evidence type="ECO:0000313" key="1">
    <source>
        <dbReference type="EMBL" id="CEM53770.1"/>
    </source>
</evidence>
<reference evidence="1" key="1">
    <citation type="submission" date="2014-11" db="EMBL/GenBank/DDBJ databases">
        <authorList>
            <person name="Otto D Thomas"/>
            <person name="Naeem Raeece"/>
        </authorList>
    </citation>
    <scope>NUCLEOTIDE SEQUENCE</scope>
</reference>
<protein>
    <submittedName>
        <fullName evidence="1">Uncharacterized protein</fullName>
    </submittedName>
</protein>
<sequence length="177" mass="19299">MDGFIEEKRELTVEDNLLDLAFALSPELEALQWRYVLSWGRHPRDLDLYLSVSKDGEKKCTAFWQHKTCTFPGGTAVLDVDEQQGYGPETITVTLDSAEAATGLGFNVHVERYAGEGTTGASGAVVRAFNGNKAVGTWNVPTTLEATWDVYEGTPPLPQLKGGLLLSRESLPKVLVA</sequence>
<organism evidence="1">
    <name type="scientific">Chromera velia CCMP2878</name>
    <dbReference type="NCBI Taxonomy" id="1169474"/>
    <lineage>
        <taxon>Eukaryota</taxon>
        <taxon>Sar</taxon>
        <taxon>Alveolata</taxon>
        <taxon>Colpodellida</taxon>
        <taxon>Chromeraceae</taxon>
        <taxon>Chromera</taxon>
    </lineage>
</organism>
<dbReference type="EMBL" id="CDMZ01005724">
    <property type="protein sequence ID" value="CEM53770.1"/>
    <property type="molecule type" value="Genomic_DNA"/>
</dbReference>
<proteinExistence type="predicted"/>
<dbReference type="AlphaFoldDB" id="A0A0G4I9S9"/>
<accession>A0A0G4I9S9</accession>